<dbReference type="Pfam" id="PF03682">
    <property type="entry name" value="UPF0158"/>
    <property type="match status" value="1"/>
</dbReference>
<dbReference type="AlphaFoldDB" id="A0A5B8W680"/>
<proteinExistence type="predicted"/>
<dbReference type="EMBL" id="CP042437">
    <property type="protein sequence ID" value="QEC78422.1"/>
    <property type="molecule type" value="Genomic_DNA"/>
</dbReference>
<reference evidence="1 2" key="1">
    <citation type="journal article" date="2013" name="J. Microbiol.">
        <title>Mucilaginibacter ginsenosidivorax sp. nov., with ginsenoside converting activity isolated from sediment.</title>
        <authorList>
            <person name="Kim J.K."/>
            <person name="Choi T.E."/>
            <person name="Liu Q.M."/>
            <person name="Park H.Y."/>
            <person name="Yi T.H."/>
            <person name="Yoon M.H."/>
            <person name="Kim S.C."/>
            <person name="Im W.T."/>
        </authorList>
    </citation>
    <scope>NUCLEOTIDE SEQUENCE [LARGE SCALE GENOMIC DNA]</scope>
    <source>
        <strain evidence="1 2">KHI28</strain>
    </source>
</reference>
<dbReference type="OrthoDB" id="961309at2"/>
<protein>
    <submittedName>
        <fullName evidence="1">Uncharacterized protein</fullName>
    </submittedName>
</protein>
<evidence type="ECO:0000313" key="2">
    <source>
        <dbReference type="Proteomes" id="UP000321362"/>
    </source>
</evidence>
<accession>A0A5B8W680</accession>
<name>A0A5B8W680_9SPHI</name>
<dbReference type="Proteomes" id="UP000321362">
    <property type="component" value="Chromosome"/>
</dbReference>
<organism evidence="1 2">
    <name type="scientific">Mucilaginibacter ginsenosidivorax</name>
    <dbReference type="NCBI Taxonomy" id="862126"/>
    <lineage>
        <taxon>Bacteria</taxon>
        <taxon>Pseudomonadati</taxon>
        <taxon>Bacteroidota</taxon>
        <taxon>Sphingobacteriia</taxon>
        <taxon>Sphingobacteriales</taxon>
        <taxon>Sphingobacteriaceae</taxon>
        <taxon>Mucilaginibacter</taxon>
    </lineage>
</organism>
<gene>
    <name evidence="1" type="ORF">FSB76_21655</name>
</gene>
<evidence type="ECO:0000313" key="1">
    <source>
        <dbReference type="EMBL" id="QEC78422.1"/>
    </source>
</evidence>
<dbReference type="KEGG" id="mgk:FSB76_21655"/>
<dbReference type="RefSeq" id="WP_147057041.1">
    <property type="nucleotide sequence ID" value="NZ_CP042437.1"/>
</dbReference>
<sequence>MHLVKEITPEIIKDIAEMLDMGMICFYHKPTGTMDYYPDEMKNPGYDEEPLAEIIDKIDENYGEYQRFEGMSSRESFKVMEDFIAGINHIPTHNKFIDAISRKKPFANFNHLLQYHPGLREEWFKYKLARGIEYVKDQIG</sequence>
<dbReference type="InterPro" id="IPR005361">
    <property type="entry name" value="UPF0158"/>
</dbReference>
<keyword evidence="2" id="KW-1185">Reference proteome</keyword>